<dbReference type="InterPro" id="IPR050266">
    <property type="entry name" value="AB_hydrolase_sf"/>
</dbReference>
<feature type="domain" description="AB hydrolase-1" evidence="2">
    <location>
        <begin position="23"/>
        <end position="137"/>
    </location>
</feature>
<dbReference type="Gene3D" id="3.40.50.1820">
    <property type="entry name" value="alpha/beta hydrolase"/>
    <property type="match status" value="1"/>
</dbReference>
<name>A0A0B7GQG2_STRSA</name>
<sequence>MDHIERTDAKIFYRIEGRGHKETLVLLHGLSADSGMFQPQIDFFKGCYQVIAPDLRGNGQSSQLTCQADQVLDIQAEDVLAILEKEGISQAIIGGTSYGGILTMHLMTQNPQIFKGAFLCDTFCATDLSPMMNSLAQLTAPLVKYSWFMKLSTLPIYKRWPLARSYFVDLFDRIRPEESVLQRRAIEAIDYRAALDKCKIPTLLLAGDFSGKLVQMMKTTKEHLSHVQNVVIADSFDPSNLCQPAKFNALVEEFAKQVFEDNADTSNPVD</sequence>
<evidence type="ECO:0000256" key="1">
    <source>
        <dbReference type="ARBA" id="ARBA00022801"/>
    </source>
</evidence>
<dbReference type="RefSeq" id="WP_072074063.1">
    <property type="nucleotide sequence ID" value="NZ_CDMW01000001.1"/>
</dbReference>
<dbReference type="AlphaFoldDB" id="A0A0B7GQG2"/>
<dbReference type="InterPro" id="IPR000073">
    <property type="entry name" value="AB_hydrolase_1"/>
</dbReference>
<reference evidence="3 4" key="1">
    <citation type="submission" date="2015-01" db="EMBL/GenBank/DDBJ databases">
        <authorList>
            <person name="Pelicic Vladimir"/>
        </authorList>
    </citation>
    <scope>NUCLEOTIDE SEQUENCE [LARGE SCALE GENOMIC DNA]</scope>
    <source>
        <strain evidence="3 4">2908</strain>
    </source>
</reference>
<evidence type="ECO:0000259" key="2">
    <source>
        <dbReference type="Pfam" id="PF00561"/>
    </source>
</evidence>
<dbReference type="GO" id="GO:0016020">
    <property type="term" value="C:membrane"/>
    <property type="evidence" value="ECO:0007669"/>
    <property type="project" value="TreeGrafter"/>
</dbReference>
<keyword evidence="1 3" id="KW-0378">Hydrolase</keyword>
<dbReference type="Pfam" id="PF00561">
    <property type="entry name" value="Abhydrolase_1"/>
    <property type="match status" value="1"/>
</dbReference>
<dbReference type="PANTHER" id="PTHR43798">
    <property type="entry name" value="MONOACYLGLYCEROL LIPASE"/>
    <property type="match status" value="1"/>
</dbReference>
<evidence type="ECO:0000313" key="3">
    <source>
        <dbReference type="EMBL" id="CEL90458.1"/>
    </source>
</evidence>
<dbReference type="PANTHER" id="PTHR43798:SF31">
    <property type="entry name" value="AB HYDROLASE SUPERFAMILY PROTEIN YCLE"/>
    <property type="match status" value="1"/>
</dbReference>
<dbReference type="Proteomes" id="UP000183504">
    <property type="component" value="Unassembled WGS sequence"/>
</dbReference>
<evidence type="ECO:0000313" key="4">
    <source>
        <dbReference type="Proteomes" id="UP000183504"/>
    </source>
</evidence>
<dbReference type="InterPro" id="IPR029058">
    <property type="entry name" value="AB_hydrolase_fold"/>
</dbReference>
<dbReference type="GO" id="GO:0016787">
    <property type="term" value="F:hydrolase activity"/>
    <property type="evidence" value="ECO:0007669"/>
    <property type="project" value="UniProtKB-KW"/>
</dbReference>
<organism evidence="3 4">
    <name type="scientific">Streptococcus sanguinis</name>
    <dbReference type="NCBI Taxonomy" id="1305"/>
    <lineage>
        <taxon>Bacteria</taxon>
        <taxon>Bacillati</taxon>
        <taxon>Bacillota</taxon>
        <taxon>Bacilli</taxon>
        <taxon>Lactobacillales</taxon>
        <taxon>Streptococcaceae</taxon>
        <taxon>Streptococcus</taxon>
    </lineage>
</organism>
<protein>
    <submittedName>
        <fullName evidence="3">Putative alpha/beta hydrolase</fullName>
    </submittedName>
</protein>
<dbReference type="EMBL" id="CDMW01000001">
    <property type="protein sequence ID" value="CEL90458.1"/>
    <property type="molecule type" value="Genomic_DNA"/>
</dbReference>
<accession>A0A0B7GQG2</accession>
<proteinExistence type="predicted"/>
<gene>
    <name evidence="3" type="ORF">SSV_1161</name>
</gene>
<dbReference type="SUPFAM" id="SSF53474">
    <property type="entry name" value="alpha/beta-Hydrolases"/>
    <property type="match status" value="1"/>
</dbReference>